<reference evidence="13" key="1">
    <citation type="submission" date="2025-08" db="UniProtKB">
        <authorList>
            <consortium name="RefSeq"/>
        </authorList>
    </citation>
    <scope>IDENTIFICATION</scope>
    <source>
        <strain evidence="13">Nigerian</strain>
        <tissue evidence="13">Liver and blood</tissue>
    </source>
</reference>
<dbReference type="InterPro" id="IPR002589">
    <property type="entry name" value="Macro_dom"/>
</dbReference>
<accession>A0A8J1IT36</accession>
<dbReference type="Pfam" id="PF23245">
    <property type="entry name" value="RRM_PARP14_2"/>
    <property type="match status" value="1"/>
</dbReference>
<dbReference type="InterPro" id="IPR057045">
    <property type="entry name" value="PARP14_KH_3"/>
</dbReference>
<dbReference type="Pfam" id="PF23248">
    <property type="entry name" value="KH_PARP14_2"/>
    <property type="match status" value="1"/>
</dbReference>
<keyword evidence="12" id="KW-1185">Reference proteome</keyword>
<evidence type="ECO:0000259" key="9">
    <source>
        <dbReference type="PROSITE" id="PS50918"/>
    </source>
</evidence>
<dbReference type="InterPro" id="IPR035979">
    <property type="entry name" value="RBD_domain_sf"/>
</dbReference>
<feature type="domain" description="Macro" evidence="11">
    <location>
        <begin position="817"/>
        <end position="1004"/>
    </location>
</feature>
<keyword evidence="2 7" id="KW-0328">Glycosyltransferase</keyword>
<evidence type="ECO:0000256" key="2">
    <source>
        <dbReference type="ARBA" id="ARBA00022676"/>
    </source>
</evidence>
<dbReference type="InterPro" id="IPR000504">
    <property type="entry name" value="RRM_dom"/>
</dbReference>
<dbReference type="Pfam" id="PF00644">
    <property type="entry name" value="PARP"/>
    <property type="match status" value="1"/>
</dbReference>
<evidence type="ECO:0000256" key="5">
    <source>
        <dbReference type="ARBA" id="ARBA00023242"/>
    </source>
</evidence>
<evidence type="ECO:0000259" key="11">
    <source>
        <dbReference type="PROSITE" id="PS51154"/>
    </source>
</evidence>
<dbReference type="InterPro" id="IPR057044">
    <property type="entry name" value="PARP14_KH_1"/>
</dbReference>
<dbReference type="GO" id="GO:0003950">
    <property type="term" value="F:NAD+ poly-ADP-ribosyltransferase activity"/>
    <property type="evidence" value="ECO:0000318"/>
    <property type="project" value="GO_Central"/>
</dbReference>
<dbReference type="InterPro" id="IPR057049">
    <property type="entry name" value="PARP14_KH_8"/>
</dbReference>
<dbReference type="SUPFAM" id="SSF52949">
    <property type="entry name" value="Macro domain-like"/>
    <property type="match status" value="3"/>
</dbReference>
<dbReference type="OMA" id="GQLCCKK"/>
<dbReference type="Gene3D" id="3.90.228.10">
    <property type="match status" value="1"/>
</dbReference>
<dbReference type="SUPFAM" id="SSF117839">
    <property type="entry name" value="WWE domain"/>
    <property type="match status" value="1"/>
</dbReference>
<dbReference type="PROSITE" id="PS51154">
    <property type="entry name" value="MACRO"/>
    <property type="match status" value="3"/>
</dbReference>
<dbReference type="InterPro" id="IPR057050">
    <property type="entry name" value="RRM_PARP14_2"/>
</dbReference>
<dbReference type="FunFam" id="3.90.228.10:FF:000008">
    <property type="entry name" value="Poly [ADP-ribose] polymerase"/>
    <property type="match status" value="1"/>
</dbReference>
<dbReference type="InterPro" id="IPR004170">
    <property type="entry name" value="WWE_dom"/>
</dbReference>
<dbReference type="RefSeq" id="XP_031748764.1">
    <property type="nucleotide sequence ID" value="XM_031892904.1"/>
</dbReference>
<evidence type="ECO:0000256" key="8">
    <source>
        <dbReference type="SAM" id="MobiDB-lite"/>
    </source>
</evidence>
<sequence>MGDPYLYPVALKWDLGPEKLKELKNKLLVYFQSKSKSNGGECVIRDPDCTPGYVLIHFSQETVRDNVLLKPTHELNLGRGPTVKLNVTLPTGESPTEVLRSPFKETPTKETPTKEPKAKVTPAQEPSSIASPAKKPLDDSTDTDTAQDPGSPAAGGPSQEADNMEPVSSSMVLIGNVQETCPGEMLTLLVEKVSGNAEIQHLEIIPEIHSAVITFTCPADASSFIQGFSSSPRAKQMKLTAKPLEETKRVLVEGLPPNTSEDHLIIYFESPRHGGGSVEAVQPIPGEDAAIVTFCDANDAKRVLGKQHVFGKSPISVYPYYESLGITLYGEKGPCVTLPEPLEVPVSPYVLEFILGDPQIKGDIDKKMADKNCEITWPDPNCPNPTIKLSIPSSISSHLRTMAKIVRTWRDQVSTEFSLIISKFKVAEYDVIPPVWEAIKGEASSSSYGGVVVKPDLAKHKVFLAGLSKVMTKVEETFKDLVENSTRRIDRQNRSMEMSEPLAPALYEIMCKTGQMETIQSQSTELRIEYDVPTRNLKLYGVKEEVLSAKCEIQRVTKQLNSKPLPLDPHIIHFLGFTDNDELSCLLLTRHNINAMFQTEGKSVTLTGLSMKDLSEAEAQMGRELVCKQLTVEDKMIIKGPEWRSLHTHLCKLFNSEKCTVVIEEFPRGAENQVVIAGLAPSVGKASQQIHDFLERNTPIQKDIPVTSVAVIQYIMQEKKQLYEEIKRKNVNVVMKEKTITLSGSRLYVQEAAALIEKVLSSLHTNVLRIKKPGAKKFWMEKEEMYLSTVKNKFRCVVYFKKEGEDEFTENETEQSNPECQVDLPQGVTIAVYKDDLTRHRVDVVVNAAREDLKLTEGLALALLNAAGPKLQTECDRIIKREGKYSVGESVITGAGNLPCKQVIHTVSPKWDPNSQTRCTRLLRRGISRCLELAAENGLGSIGIPAVGSQMSGFPVTVSVQSIVESVRQYVESPERSRKVTRIHLVDSADGTVAAFAEAVRAEFGDYVPVTSPTDNPNKAKDPPRSSDGQVAKTKEGLNITMSKANIQDATTDVIVNSVGKDLNLNLGAVSKALNAKAGAKLQEQLREISRGTEVEEGSVFVTDGFGLNCKKVIHVVTPGWDQGKGPAEKILKDIVKKCLSTTEKEKLRSMTFPAIGTGALGFPKDLVASLMFERILKFSRKSKCHIEVTFVLHPTDTDTIKAFSDELTRRTEASDSNHQSKEGKAMFGSVTSPTPGVHEMRIGSITYQLKTGDITQEPTDVIVNSSDKSFTLKTGVSRAILEAAGKSVEDECAALGAQATKGYITTKGGNLPCSHIIHVHGRTKPDRIKASMLEVLQECEKLKAMSVAFPALGTGAEGVAPSAVADAILNALEEFASSKSAQSVQRVKVMVQQEVQGDFYSRMKSKEGSGQPEQYWFIGKIQNIFSYFKKAEPETPDLVILKGNIEPAVFHLCGEDKEQVMKASDWLKDISLKELNETDIADEWIREFEDKERKELTELQKKYPVSISIDSLSSTMKVSGLSRDVLEITKEIQEIIKEVNYRKTREREAELYSNLVEWKYHDGSGFVPFDKMSNLDLEKAQNEGRQSLTVDVGGVKYTVNMERKSAFDPKGKKVEIERQPKTALPGHWDPMGKDYVKTVLLDSGTEEFVAVKGMFNKTCQMNICNIQRIQSQYLWQNYQIRKQSIDARSGSTTNERQLFHGTDHSAVEKVNNDGFNRSFAGSNGDKIGKGTYFAVEANYSADDTYSKPDPSGNKHMYLARVLTGTFTTGQTNMIAPPPKNQSNPTDLYDSVTDNINLPSMFVIFNDIQAYPEYLITFTK</sequence>
<feature type="domain" description="Macro" evidence="11">
    <location>
        <begin position="1027"/>
        <end position="1212"/>
    </location>
</feature>
<dbReference type="PANTHER" id="PTHR14453:SF100">
    <property type="entry name" value="POLY [ADP-RIBOSE] POLYMERASE"/>
    <property type="match status" value="1"/>
</dbReference>
<dbReference type="SMART" id="SM00360">
    <property type="entry name" value="RRM"/>
    <property type="match status" value="1"/>
</dbReference>
<dbReference type="Pfam" id="PF23251">
    <property type="entry name" value="KH_PARP14_4"/>
    <property type="match status" value="1"/>
</dbReference>
<dbReference type="Pfam" id="PF23085">
    <property type="entry name" value="RRM_PARP14_3"/>
    <property type="match status" value="1"/>
</dbReference>
<dbReference type="Pfam" id="PF23249">
    <property type="entry name" value="KH_PARP14_3"/>
    <property type="match status" value="1"/>
</dbReference>
<dbReference type="EC" id="2.4.2.-" evidence="7"/>
<dbReference type="Xenbase" id="XB-GENE-29091267">
    <property type="gene designation" value="parp14.3"/>
</dbReference>
<comment type="similarity">
    <text evidence="6">Belongs to the ARTD/PARP family.</text>
</comment>
<feature type="region of interest" description="Disordered" evidence="8">
    <location>
        <begin position="1008"/>
        <end position="1037"/>
    </location>
</feature>
<dbReference type="Pfam" id="PF23222">
    <property type="entry name" value="RRM_PARP14_1"/>
    <property type="match status" value="1"/>
</dbReference>
<dbReference type="KEGG" id="xtr:108648819"/>
<gene>
    <name evidence="14" type="primary">parp14.3</name>
    <name evidence="13" type="synonym">LOC108648819</name>
</gene>
<dbReference type="InterPro" id="IPR043472">
    <property type="entry name" value="Macro_dom-like"/>
</dbReference>
<dbReference type="Gene3D" id="3.30.720.50">
    <property type="match status" value="1"/>
</dbReference>
<dbReference type="SUPFAM" id="SSF56399">
    <property type="entry name" value="ADP-ribosylation"/>
    <property type="match status" value="1"/>
</dbReference>
<dbReference type="GO" id="GO:0010629">
    <property type="term" value="P:negative regulation of gene expression"/>
    <property type="evidence" value="ECO:0000318"/>
    <property type="project" value="GO_Central"/>
</dbReference>
<dbReference type="InterPro" id="IPR054596">
    <property type="entry name" value="PARP14_WWE"/>
</dbReference>
<proteinExistence type="inferred from homology"/>
<evidence type="ECO:0000313" key="13">
    <source>
        <dbReference type="RefSeq" id="XP_031748764.1"/>
    </source>
</evidence>
<dbReference type="GO" id="GO:0003714">
    <property type="term" value="F:transcription corepressor activity"/>
    <property type="evidence" value="ECO:0000318"/>
    <property type="project" value="GO_Central"/>
</dbReference>
<dbReference type="Pfam" id="PF23252">
    <property type="entry name" value="KH_PARP14_5"/>
    <property type="match status" value="1"/>
</dbReference>
<dbReference type="Gene3D" id="3.30.70.330">
    <property type="match status" value="2"/>
</dbReference>
<dbReference type="SMART" id="SM00506">
    <property type="entry name" value="A1pp"/>
    <property type="match status" value="3"/>
</dbReference>
<dbReference type="InterPro" id="IPR057047">
    <property type="entry name" value="PARP14_KH_5"/>
</dbReference>
<dbReference type="GO" id="GO:0003723">
    <property type="term" value="F:RNA binding"/>
    <property type="evidence" value="ECO:0007669"/>
    <property type="project" value="InterPro"/>
</dbReference>
<feature type="compositionally biased region" description="Basic and acidic residues" evidence="8">
    <location>
        <begin position="102"/>
        <end position="118"/>
    </location>
</feature>
<feature type="compositionally biased region" description="Basic and acidic residues" evidence="8">
    <location>
        <begin position="1210"/>
        <end position="1225"/>
    </location>
</feature>
<feature type="domain" description="Macro" evidence="11">
    <location>
        <begin position="1235"/>
        <end position="1409"/>
    </location>
</feature>
<feature type="region of interest" description="Disordered" evidence="8">
    <location>
        <begin position="1210"/>
        <end position="1234"/>
    </location>
</feature>
<dbReference type="CDD" id="cd02907">
    <property type="entry name" value="Macro_Af1521_BAL-like"/>
    <property type="match status" value="1"/>
</dbReference>
<evidence type="ECO:0000313" key="14">
    <source>
        <dbReference type="Xenbase" id="XB-GENE-29091267"/>
    </source>
</evidence>
<dbReference type="Pfam" id="PF23253">
    <property type="entry name" value="KH_PARP14_6"/>
    <property type="match status" value="1"/>
</dbReference>
<dbReference type="PROSITE" id="PS51059">
    <property type="entry name" value="PARP_CATALYTIC"/>
    <property type="match status" value="1"/>
</dbReference>
<evidence type="ECO:0000256" key="4">
    <source>
        <dbReference type="ARBA" id="ARBA00023027"/>
    </source>
</evidence>
<keyword evidence="5" id="KW-0539">Nucleus</keyword>
<feature type="domain" description="WWE" evidence="9">
    <location>
        <begin position="1545"/>
        <end position="1619"/>
    </location>
</feature>
<dbReference type="Proteomes" id="UP000008143">
    <property type="component" value="Chromosome 9"/>
</dbReference>
<dbReference type="InterPro" id="IPR052056">
    <property type="entry name" value="Mono-ARTD/PARP"/>
</dbReference>
<dbReference type="GO" id="GO:0005634">
    <property type="term" value="C:nucleus"/>
    <property type="evidence" value="ECO:0000318"/>
    <property type="project" value="GO_Central"/>
</dbReference>
<dbReference type="Pfam" id="PF01661">
    <property type="entry name" value="Macro"/>
    <property type="match status" value="3"/>
</dbReference>
<dbReference type="InterPro" id="IPR057051">
    <property type="entry name" value="PARP14_RPM_1"/>
</dbReference>
<dbReference type="OrthoDB" id="6133115at2759"/>
<dbReference type="SUPFAM" id="SSF54928">
    <property type="entry name" value="RNA-binding domain, RBD"/>
    <property type="match status" value="1"/>
</dbReference>
<evidence type="ECO:0000256" key="6">
    <source>
        <dbReference type="ARBA" id="ARBA00024347"/>
    </source>
</evidence>
<evidence type="ECO:0000256" key="1">
    <source>
        <dbReference type="ARBA" id="ARBA00004123"/>
    </source>
</evidence>
<keyword evidence="4 7" id="KW-0520">NAD</keyword>
<dbReference type="GO" id="GO:0005737">
    <property type="term" value="C:cytoplasm"/>
    <property type="evidence" value="ECO:0000318"/>
    <property type="project" value="GO_Central"/>
</dbReference>
<dbReference type="InterPro" id="IPR057046">
    <property type="entry name" value="PARP14_KH_4"/>
</dbReference>
<dbReference type="InterPro" id="IPR057043">
    <property type="entry name" value="PARP14_KH_2"/>
</dbReference>
<evidence type="ECO:0000259" key="10">
    <source>
        <dbReference type="PROSITE" id="PS51059"/>
    </source>
</evidence>
<dbReference type="InterPro" id="IPR012677">
    <property type="entry name" value="Nucleotide-bd_a/b_plait_sf"/>
</dbReference>
<evidence type="ECO:0000256" key="7">
    <source>
        <dbReference type="RuleBase" id="RU362114"/>
    </source>
</evidence>
<feature type="domain" description="PARP catalytic" evidence="10">
    <location>
        <begin position="1625"/>
        <end position="1820"/>
    </location>
</feature>
<dbReference type="AGR" id="Xenbase:XB-GENE-29091267"/>
<protein>
    <recommendedName>
        <fullName evidence="7">Poly [ADP-ribose] polymerase</fullName>
        <shortName evidence="7">PARP</shortName>
        <ecNumber evidence="7">2.4.2.-</ecNumber>
    </recommendedName>
</protein>
<dbReference type="InterPro" id="IPR012317">
    <property type="entry name" value="Poly(ADP-ribose)pol_cat_dom"/>
</dbReference>
<evidence type="ECO:0000256" key="3">
    <source>
        <dbReference type="ARBA" id="ARBA00022679"/>
    </source>
</evidence>
<dbReference type="GO" id="GO:0060336">
    <property type="term" value="P:negative regulation of type II interferon-mediated signaling pathway"/>
    <property type="evidence" value="ECO:0000318"/>
    <property type="project" value="GO_Central"/>
</dbReference>
<dbReference type="PROSITE" id="PS50918">
    <property type="entry name" value="WWE"/>
    <property type="match status" value="1"/>
</dbReference>
<dbReference type="Pfam" id="PF22005">
    <property type="entry name" value="WWE_1"/>
    <property type="match status" value="1"/>
</dbReference>
<dbReference type="Pfam" id="PF23084">
    <property type="entry name" value="KH_PARP14_1"/>
    <property type="match status" value="1"/>
</dbReference>
<name>A0A8J1IT36_XENTR</name>
<evidence type="ECO:0000313" key="12">
    <source>
        <dbReference type="Proteomes" id="UP000008143"/>
    </source>
</evidence>
<organism evidence="12 13">
    <name type="scientific">Xenopus tropicalis</name>
    <name type="common">Western clawed frog</name>
    <name type="synonym">Silurana tropicalis</name>
    <dbReference type="NCBI Taxonomy" id="8364"/>
    <lineage>
        <taxon>Eukaryota</taxon>
        <taxon>Metazoa</taxon>
        <taxon>Chordata</taxon>
        <taxon>Craniata</taxon>
        <taxon>Vertebrata</taxon>
        <taxon>Euteleostomi</taxon>
        <taxon>Amphibia</taxon>
        <taxon>Batrachia</taxon>
        <taxon>Anura</taxon>
        <taxon>Pipoidea</taxon>
        <taxon>Pipidae</taxon>
        <taxon>Xenopodinae</taxon>
        <taxon>Xenopus</taxon>
        <taxon>Silurana</taxon>
    </lineage>
</organism>
<dbReference type="Gene3D" id="3.40.220.10">
    <property type="entry name" value="Leucine Aminopeptidase, subunit E, domain 1"/>
    <property type="match status" value="3"/>
</dbReference>
<dbReference type="InterPro" id="IPR037197">
    <property type="entry name" value="WWE_dom_sf"/>
</dbReference>
<comment type="subcellular location">
    <subcellularLocation>
        <location evidence="1">Nucleus</location>
    </subcellularLocation>
</comment>
<feature type="region of interest" description="Disordered" evidence="8">
    <location>
        <begin position="86"/>
        <end position="164"/>
    </location>
</feature>
<dbReference type="PANTHER" id="PTHR14453">
    <property type="entry name" value="PARP/ZINC FINGER CCCH TYPE DOMAIN CONTAINING PROTEIN"/>
    <property type="match status" value="1"/>
</dbReference>
<dbReference type="CDD" id="cd01439">
    <property type="entry name" value="TCCD_inducible_PARP_like"/>
    <property type="match status" value="1"/>
</dbReference>
<keyword evidence="3 7" id="KW-0808">Transferase</keyword>
<dbReference type="Pfam" id="PF23254">
    <property type="entry name" value="KH_PARP14_8"/>
    <property type="match status" value="1"/>
</dbReference>
<dbReference type="InterPro" id="IPR057048">
    <property type="entry name" value="PARP14_KH_6"/>
</dbReference>